<evidence type="ECO:0000313" key="2">
    <source>
        <dbReference type="Proteomes" id="UP000588111"/>
    </source>
</evidence>
<proteinExistence type="predicted"/>
<organism evidence="1 2">
    <name type="scientific">Psychrobacter luti</name>
    <dbReference type="NCBI Taxonomy" id="198481"/>
    <lineage>
        <taxon>Bacteria</taxon>
        <taxon>Pseudomonadati</taxon>
        <taxon>Pseudomonadota</taxon>
        <taxon>Gammaproteobacteria</taxon>
        <taxon>Moraxellales</taxon>
        <taxon>Moraxellaceae</taxon>
        <taxon>Psychrobacter</taxon>
    </lineage>
</organism>
<evidence type="ECO:0000313" key="1">
    <source>
        <dbReference type="EMBL" id="MBB3107783.1"/>
    </source>
</evidence>
<comment type="caution">
    <text evidence="1">The sequence shown here is derived from an EMBL/GenBank/DDBJ whole genome shotgun (WGS) entry which is preliminary data.</text>
</comment>
<gene>
    <name evidence="1" type="ORF">FHS24_002315</name>
</gene>
<dbReference type="AlphaFoldDB" id="A0A839TJY7"/>
<keyword evidence="2" id="KW-1185">Reference proteome</keyword>
<accession>A0A839TJY7</accession>
<dbReference type="EMBL" id="JACHXL010000007">
    <property type="protein sequence ID" value="MBB3107783.1"/>
    <property type="molecule type" value="Genomic_DNA"/>
</dbReference>
<reference evidence="1 2" key="1">
    <citation type="submission" date="2020-08" db="EMBL/GenBank/DDBJ databases">
        <title>Genomic Encyclopedia of Type Strains, Phase III (KMG-III): the genomes of soil and plant-associated and newly described type strains.</title>
        <authorList>
            <person name="Whitman W."/>
        </authorList>
    </citation>
    <scope>NUCLEOTIDE SEQUENCE [LARGE SCALE GENOMIC DNA]</scope>
    <source>
        <strain evidence="1 2">CECT 5885</strain>
    </source>
</reference>
<dbReference type="Proteomes" id="UP000588111">
    <property type="component" value="Unassembled WGS sequence"/>
</dbReference>
<name>A0A839TJY7_9GAMM</name>
<protein>
    <submittedName>
        <fullName evidence="1">Uncharacterized protein</fullName>
    </submittedName>
</protein>
<sequence length="265" mass="30867">MSNFDNMDNMNDSDSFDEFFENIGYRFDESFSDGWERLTQAIKNIYNRTTDKLEDEISLPVAQTYVNDALQKFVTDNVKAILELRVEIHDDWFRLYCTVDAGGIYAEVASNFNLVHVQLDRNVQRFVFGQQTYTDVLNLRCESFIKRQGIKLFIWFYHSVLKKDPLGFILSYINIARAKEEIIYLDINRWLKKNKKIIGTLHKVQVNYGELEEEQLVLKTQINYRDLLASSANEAIITDKDEPQLMQGPINPIADATEPNLQPSL</sequence>